<dbReference type="VEuPathDB" id="AmoebaDB:NF0096540"/>
<dbReference type="AlphaFoldDB" id="A0A6A5BPI3"/>
<keyword evidence="5" id="KW-1133">Transmembrane helix</keyword>
<dbReference type="Pfam" id="PF24681">
    <property type="entry name" value="Kelch_KLHDC2_KLHL20_DRC7"/>
    <property type="match status" value="1"/>
</dbReference>
<evidence type="ECO:0000256" key="3">
    <source>
        <dbReference type="SAM" id="Coils"/>
    </source>
</evidence>
<dbReference type="InterPro" id="IPR006652">
    <property type="entry name" value="Kelch_1"/>
</dbReference>
<dbReference type="GeneID" id="68112001"/>
<dbReference type="PANTHER" id="PTHR46093">
    <property type="entry name" value="ACYL-COA-BINDING DOMAIN-CONTAINING PROTEIN 5"/>
    <property type="match status" value="1"/>
</dbReference>
<evidence type="ECO:0000313" key="7">
    <source>
        <dbReference type="Proteomes" id="UP000444721"/>
    </source>
</evidence>
<keyword evidence="5" id="KW-0472">Membrane</keyword>
<dbReference type="SMART" id="SM00612">
    <property type="entry name" value="Kelch"/>
    <property type="match status" value="2"/>
</dbReference>
<gene>
    <name evidence="6" type="ORF">FDP41_004783</name>
</gene>
<feature type="transmembrane region" description="Helical" evidence="5">
    <location>
        <begin position="27"/>
        <end position="52"/>
    </location>
</feature>
<evidence type="ECO:0000313" key="6">
    <source>
        <dbReference type="EMBL" id="KAF0976108.1"/>
    </source>
</evidence>
<evidence type="ECO:0000256" key="1">
    <source>
        <dbReference type="ARBA" id="ARBA00022441"/>
    </source>
</evidence>
<organism evidence="6 7">
    <name type="scientific">Naegleria fowleri</name>
    <name type="common">Brain eating amoeba</name>
    <dbReference type="NCBI Taxonomy" id="5763"/>
    <lineage>
        <taxon>Eukaryota</taxon>
        <taxon>Discoba</taxon>
        <taxon>Heterolobosea</taxon>
        <taxon>Tetramitia</taxon>
        <taxon>Eutetramitia</taxon>
        <taxon>Vahlkampfiidae</taxon>
        <taxon>Naegleria</taxon>
    </lineage>
</organism>
<name>A0A6A5BPI3_NAEFO</name>
<keyword evidence="2" id="KW-0677">Repeat</keyword>
<evidence type="ECO:0000256" key="2">
    <source>
        <dbReference type="ARBA" id="ARBA00022737"/>
    </source>
</evidence>
<protein>
    <submittedName>
        <fullName evidence="6">Uncharacterized protein</fullName>
    </submittedName>
</protein>
<dbReference type="EMBL" id="VFQX01000041">
    <property type="protein sequence ID" value="KAF0976108.1"/>
    <property type="molecule type" value="Genomic_DNA"/>
</dbReference>
<dbReference type="InterPro" id="IPR015915">
    <property type="entry name" value="Kelch-typ_b-propeller"/>
</dbReference>
<feature type="coiled-coil region" evidence="3">
    <location>
        <begin position="685"/>
        <end position="846"/>
    </location>
</feature>
<reference evidence="6 7" key="1">
    <citation type="journal article" date="2019" name="Sci. Rep.">
        <title>Nanopore sequencing improves the draft genome of the human pathogenic amoeba Naegleria fowleri.</title>
        <authorList>
            <person name="Liechti N."/>
            <person name="Schurch N."/>
            <person name="Bruggmann R."/>
            <person name="Wittwer M."/>
        </authorList>
    </citation>
    <scope>NUCLEOTIDE SEQUENCE [LARGE SCALE GENOMIC DNA]</scope>
    <source>
        <strain evidence="6 7">ATCC 30894</strain>
    </source>
</reference>
<sequence>MKARQSLIAFIINPNLTHTTKRRASNFITSSLVIASLLILATFTTMVFSLSLGKWDEVHIKKGALPLERPFHGCDLHPSGKRMIVYGGRTGITTMGNTFHSFSFQEKSWTKYNVEPVDMKAVPSLAGHSFTTVGDKIYIYGGRSGLFHFSDELFVVDTQSDTIRKVITEGETPSALQSHSASSFGECIIIYGGSDGKRTKNDLFAFNTKTNAWKLLRTSNPGPFIEGHKSILAGNRLFMVGGVNSNNDQQFNPDINVLTLPQTCDELFDGSAALTWSVLRVGSKPRAFHSASLLDDKIYVYGGMNSQDTLQDTQVFDIKREKWLDDSTIENEPSIPRRGHCSVVFEHSIYIFGGSSDWKRTYNDVWMLNTKPEITFEPVTFDPKKDLSEYIEDALSSVQQLSSIDIATEENERLNADILKSENELRQLITADTDDSSLNDLVKRIAQWKKIETLFLELQQSKSKVQNMTENIKFDFEDIDNLVKEYNKQVEILKKSSEALTSRLSTLKEKEDKVSSEEKKVKDIVLQQESVLNTVQALEADLDQQKTLYNNKNRLREKIVKERESLHERLNQLNTILNTADDIQKESQAKESTRLADLERVREQIGSISSEIEDYRKLVKTLSHEMRSIDNRLSKINELTNEAQSVKLKFAEQLKYKYAYEKSKDDFLSKVFELEEENIAEKIPKKTEEEKKNDEMKELDNMIETYRIKYQKTKSAKSIEFQQASDELKRREAKLKELKEQEEKITAELSSLRERIASKKNEKESSQLEKDRIEDAWKDKCSEADTIEVETNQLKNSIDELQSKLNDERKESQRLASELEVQRSAYQIAKTDLDNLNAELKDSYEKVVAYNNGIKKLGSKISAMKRAVSVRKSDYDDQRADFVKFRDALNKAIEDADRVFLDRIRHLEAQLSSFTGKPSSNTQTPDNQTQAPEEIVQTTPTTTVAEDTF</sequence>
<dbReference type="OMA" id="WNRIKLQ"/>
<proteinExistence type="predicted"/>
<keyword evidence="7" id="KW-1185">Reference proteome</keyword>
<dbReference type="SUPFAM" id="SSF117281">
    <property type="entry name" value="Kelch motif"/>
    <property type="match status" value="2"/>
</dbReference>
<evidence type="ECO:0000256" key="5">
    <source>
        <dbReference type="SAM" id="Phobius"/>
    </source>
</evidence>
<dbReference type="VEuPathDB" id="AmoebaDB:NfTy_085260"/>
<feature type="coiled-coil region" evidence="3">
    <location>
        <begin position="404"/>
        <end position="632"/>
    </location>
</feature>
<dbReference type="VEuPathDB" id="AmoebaDB:FDP41_004783"/>
<dbReference type="RefSeq" id="XP_044560821.1">
    <property type="nucleotide sequence ID" value="XM_044708235.1"/>
</dbReference>
<evidence type="ECO:0000256" key="4">
    <source>
        <dbReference type="SAM" id="MobiDB-lite"/>
    </source>
</evidence>
<dbReference type="Gene3D" id="1.10.287.1490">
    <property type="match status" value="1"/>
</dbReference>
<keyword evidence="5" id="KW-0812">Transmembrane</keyword>
<keyword evidence="3" id="KW-0175">Coiled coil</keyword>
<dbReference type="Gene3D" id="2.120.10.80">
    <property type="entry name" value="Kelch-type beta propeller"/>
    <property type="match status" value="2"/>
</dbReference>
<dbReference type="OrthoDB" id="10251809at2759"/>
<dbReference type="PANTHER" id="PTHR46093:SF18">
    <property type="entry name" value="FIBRONECTIN TYPE-III DOMAIN-CONTAINING PROTEIN"/>
    <property type="match status" value="1"/>
</dbReference>
<keyword evidence="1" id="KW-0880">Kelch repeat</keyword>
<dbReference type="Pfam" id="PF01344">
    <property type="entry name" value="Kelch_1"/>
    <property type="match status" value="2"/>
</dbReference>
<feature type="region of interest" description="Disordered" evidence="4">
    <location>
        <begin position="912"/>
        <end position="949"/>
    </location>
</feature>
<dbReference type="Proteomes" id="UP000444721">
    <property type="component" value="Unassembled WGS sequence"/>
</dbReference>
<accession>A0A6A5BPI3</accession>
<comment type="caution">
    <text evidence="6">The sequence shown here is derived from an EMBL/GenBank/DDBJ whole genome shotgun (WGS) entry which is preliminary data.</text>
</comment>